<evidence type="ECO:0000313" key="2">
    <source>
        <dbReference type="Proteomes" id="UP000789759"/>
    </source>
</evidence>
<reference evidence="1" key="1">
    <citation type="submission" date="2021-06" db="EMBL/GenBank/DDBJ databases">
        <authorList>
            <person name="Kallberg Y."/>
            <person name="Tangrot J."/>
            <person name="Rosling A."/>
        </authorList>
    </citation>
    <scope>NUCLEOTIDE SEQUENCE</scope>
    <source>
        <strain evidence="1">FL966</strain>
    </source>
</reference>
<keyword evidence="2" id="KW-1185">Reference proteome</keyword>
<comment type="caution">
    <text evidence="1">The sequence shown here is derived from an EMBL/GenBank/DDBJ whole genome shotgun (WGS) entry which is preliminary data.</text>
</comment>
<protein>
    <submittedName>
        <fullName evidence="1">13979_t:CDS:1</fullName>
    </submittedName>
</protein>
<dbReference type="AlphaFoldDB" id="A0A9N9DV64"/>
<gene>
    <name evidence="1" type="ORF">CPELLU_LOCUS9242</name>
</gene>
<name>A0A9N9DV64_9GLOM</name>
<accession>A0A9N9DV64</accession>
<dbReference type="Proteomes" id="UP000789759">
    <property type="component" value="Unassembled WGS sequence"/>
</dbReference>
<proteinExistence type="predicted"/>
<dbReference type="OrthoDB" id="2445857at2759"/>
<organism evidence="1 2">
    <name type="scientific">Cetraspora pellucida</name>
    <dbReference type="NCBI Taxonomy" id="1433469"/>
    <lineage>
        <taxon>Eukaryota</taxon>
        <taxon>Fungi</taxon>
        <taxon>Fungi incertae sedis</taxon>
        <taxon>Mucoromycota</taxon>
        <taxon>Glomeromycotina</taxon>
        <taxon>Glomeromycetes</taxon>
        <taxon>Diversisporales</taxon>
        <taxon>Gigasporaceae</taxon>
        <taxon>Cetraspora</taxon>
    </lineage>
</organism>
<sequence>MPTNFQVIENQDEIMLLGMDWFQKVHTHLHFNEKNCFLDTWDNGNFFDKYKDEKMEEVESYHTDEAMIDKEDLFTNLWRNEYSSTIYLTIIKEFLTTKGPDKPEPTPEETIQALVQTNILNRKQKEEALLILKCHSKLFSTGLDKLGYKAEVQHKINIENAK</sequence>
<evidence type="ECO:0000313" key="1">
    <source>
        <dbReference type="EMBL" id="CAG8649204.1"/>
    </source>
</evidence>
<dbReference type="EMBL" id="CAJVQA010006965">
    <property type="protein sequence ID" value="CAG8649204.1"/>
    <property type="molecule type" value="Genomic_DNA"/>
</dbReference>